<proteinExistence type="predicted"/>
<keyword evidence="2" id="KW-1185">Reference proteome</keyword>
<dbReference type="EMBL" id="CM034387">
    <property type="protein sequence ID" value="KAJ0183672.1"/>
    <property type="molecule type" value="Genomic_DNA"/>
</dbReference>
<comment type="caution">
    <text evidence="1">The sequence shown here is derived from an EMBL/GenBank/DDBJ whole genome shotgun (WGS) entry which is preliminary data.</text>
</comment>
<evidence type="ECO:0000313" key="2">
    <source>
        <dbReference type="Proteomes" id="UP000824533"/>
    </source>
</evidence>
<sequence length="2760" mass="304862">MEAGARALDVLPLLQERVAALTGGRDRRGGPIIWFPANSRRDRVAPDDYRRLLHYLISIPSDTVRSHGFTILIDMRGSAWAAIKPILKVLQEHFPSSVHQALVVKPDNFWQKQRTTIGAHKYKFETTMISLEALPKVIDSTQLTPDLDGTLQYDHAQWIDLRMALEELMWQAGELLDRLDDLQEDVARADFADDVTGARRAIDAHADISKRLSKVPVDELEAQGERVLQRLEAVESACSEASGSGGEAAAFHCGSPGTVRAQLTAVRSAHAHAHKLWQHKKMQLDQCFQLRLFEQDCEKMLEWIVNHRTAFLATYVEIGRSCAAAKRLQEEHARFAAACTGGGRPSVARVTTAARRLADKRHYAETQITALAHRLERAYKQLSAGLEERSAVLSLSVVFHHKAEAYASAVGGWGAQCAVALQLATGQGGAPCNDPRALEQHAQRHRQLYEHMCQAYTEVHSTSKKLLYQLDHLVQVCHQTDPADMAEGTVSSAGSSGGDPAADYSSGANHVLAVIHQILGHHRALEARYHQARLKLHQRLALLLYKEDCRQVLDWLANHGEVFLQKNTGIGRNLHKARVYQKSHEHFENVAQNTYTNAEKLLGAAEELARSGECDPEEVLGVARELEAHVAAFAARVDRRRRRLDLTVLLYTHEKELLQWLETLRSGAGVCATDDSPEAARRALEQCAQHRAASLDACAATIAQGEDLLQDLRSSGDSDTASTAAVETTLERLRGTRGALEELWSDRERRLELTLQLRHFERDALEVSSRLELWGDELQRTEPPRDPQQAEQALAAHNESVARMQHATFQVVQQGQELAAAIAEASDVMASSGCDGSETTPLDAQGRVQLLLEFLHDRQLDLEELAEERRARFEQCVQLGQFQKDAAQVVSWIRNGEAMLAASFSIPATLSEAEQLKREHDQFQVAVEKTHASAVQVKYRADALRAANHYDPHTIRWRSEMECSSVSKKDLPARLMLFLEGLGPSVIVENLYIFFVAALIVKHGEQKEAFLKACTLARRTAETFLKYAARSAQVHGQTAAASKAHHEQTRAILDTLLSQENKVLEHWTVRKKRLEQCQQFALFERSARAAVEWIRETQERCGAAAAAAAAGVARESRERVRLLAQLADGLVEKGHPHAVQIKEWVAAVDARYAEFSGSMEGGESEPESDSGVAPSLASSQSVENDARAEQQPSTAGDDKRRSARRKEFIMAELLQTERAYVKDLETCITCYLREMRTDPGAVPPALQGKEEIIFGNIEEIHRFHERVFLRELDKYETMPEDVGHCFVTWAREFDMYVSYCRNKPDSNAAVVQHAGDYFERVQRKKKLEHPLAAYLIKPVQRITKYQLLLKDLQACCAEGQGEIKDGLEVMLSVPKKANDAMHLSLLEGCDVSTDSLGEVVLQDSFHVWDLRQIIKKGRERRVFLFDLHLLLAKEVKDSHGKAKYIYKTKFMTSELGVTEHIEGDECKFSVWTGREPMASDCRIVLKAPSLEVKQTWVRRLREVIQETYFRGTLQQPPRSPARVRPTSSQRSSRDMDDTLLDETTENLDRNSLASFGSGNTTDSDKAGPEMTWVVADHTAAGTGELTVTKGQQVEVVESWQNRPDWWVVRVPGEPPQEGAVPAQILKPQPQHNQQKTSPSRRPLSQPCEETIEATSSDPGAANVSAASPGKQRRVFSGRRWLGLRKTSQGKAEKTPSGAQSPATAEKPAPLKKVLSDKKLKLPHQVDNGRADDSEGAHGVGGTLDETEDDSADHLELPPPMKPIQDPQAVLQQAPSQAATASAPQARKQHGGAASCSGRQEEEESTMAAGGEPVESILKKREFVLRELVDTEEIYVSDLRLICEGYIRHLQDPASEPPLPEGLRDRRHRMIFGNIEVIYEWHRDRFLCDLRACIEEPELLGPLFRRFLEKRMFMYESYCRNKPVSEYIVSEHDHYFQEIRQKLGHKLQLADLLIKPIQRIQKYHLLVKKILSYSELARVPANVIAALKDAVLCTDIIPKNANNMMDVGRLQGFSGNITAQGKLLLQETMSVAEVTGGNDKGKELHIFLFEQCVLFSDAIGKKTQFTSQTYNYRAHIQVNKMELEEIEGGFIIHSVDPNKPKQSFLCRLTDTAKRQTWASTLSSILQSQRMFGEALENPGAYLRELHREATRDHAAIGDGWCGLRKTESVPPSLGGALAPELRQRAQRPHAKANTINLPTTTRADDRKKVGISANLAVSPTSPPHANGLSKRPWGLKLRRGGGGCGGGAGAASGADPGTEGVVTELRPPELTEPAADVTVAPGATATLACRTLATRATASWRKTAPETRALRHGGRFAITLAPDGMATLTIHSCRASDAGVYCCLVSNELGGVQSSARLTVGSGGVPGVPAVRAHPGGGLVVQWDEPSPAHLEYCRVGEGEWRRATETPAAANTLALEELPSGQYSFRLICARSGAPGSASGPAACGGGGCWQREQFGRRYHVEEEIGRGRTARVLAASDTGTGQRVALKQVLAGRGADAMREYRILSRSAHGSVVRALALFAEVPRAGAHTLVLEMVGGGPLLEWAASNPNIYTQQAVANHTRQLLSALEWLHSINVAHLDVRPENILVELGGSHPQLKLIDLGSAVETTDNGAGSLGREVLPPAPAQLEFAPPECVLGRPPAPAWDAWAAGVFLYVFLTGLSPFLDESIEETTANIIKCDYCFPPEHWSGVDERAQIIIRGLLEATPARRLTPRDALADTWFEEAPTSQLSATQLKTFLDRRRPAGHGNALHSLRSPNDT</sequence>
<evidence type="ECO:0000313" key="1">
    <source>
        <dbReference type="EMBL" id="KAJ0183672.1"/>
    </source>
</evidence>
<protein>
    <submittedName>
        <fullName evidence="1">Uncharacterized protein</fullName>
    </submittedName>
</protein>
<accession>A0ACC1DJ76</accession>
<dbReference type="Proteomes" id="UP000824533">
    <property type="component" value="Linkage Group LG01"/>
</dbReference>
<organism evidence="1 2">
    <name type="scientific">Dendrolimus kikuchii</name>
    <dbReference type="NCBI Taxonomy" id="765133"/>
    <lineage>
        <taxon>Eukaryota</taxon>
        <taxon>Metazoa</taxon>
        <taxon>Ecdysozoa</taxon>
        <taxon>Arthropoda</taxon>
        <taxon>Hexapoda</taxon>
        <taxon>Insecta</taxon>
        <taxon>Pterygota</taxon>
        <taxon>Neoptera</taxon>
        <taxon>Endopterygota</taxon>
        <taxon>Lepidoptera</taxon>
        <taxon>Glossata</taxon>
        <taxon>Ditrysia</taxon>
        <taxon>Bombycoidea</taxon>
        <taxon>Lasiocampidae</taxon>
        <taxon>Dendrolimus</taxon>
    </lineage>
</organism>
<reference evidence="1 2" key="1">
    <citation type="journal article" date="2021" name="Front. Genet.">
        <title>Chromosome-Level Genome Assembly Reveals Significant Gene Expansion in the Toll and IMD Signaling Pathways of Dendrolimus kikuchii.</title>
        <authorList>
            <person name="Zhou J."/>
            <person name="Wu P."/>
            <person name="Xiong Z."/>
            <person name="Liu N."/>
            <person name="Zhao N."/>
            <person name="Ji M."/>
            <person name="Qiu Y."/>
            <person name="Yang B."/>
        </authorList>
    </citation>
    <scope>NUCLEOTIDE SEQUENCE [LARGE SCALE GENOMIC DNA]</scope>
    <source>
        <strain evidence="1">Ann1</strain>
    </source>
</reference>
<name>A0ACC1DJ76_9NEOP</name>
<gene>
    <name evidence="1" type="ORF">K1T71_000095</name>
</gene>